<evidence type="ECO:0000256" key="2">
    <source>
        <dbReference type="ARBA" id="ARBA00023015"/>
    </source>
</evidence>
<accession>A0A2S5GHD9</accession>
<feature type="domain" description="HTH luxR-type" evidence="6">
    <location>
        <begin position="143"/>
        <end position="208"/>
    </location>
</feature>
<dbReference type="Pfam" id="PF00196">
    <property type="entry name" value="GerE"/>
    <property type="match status" value="1"/>
</dbReference>
<dbReference type="Proteomes" id="UP000239047">
    <property type="component" value="Unassembled WGS sequence"/>
</dbReference>
<dbReference type="CDD" id="cd06170">
    <property type="entry name" value="LuxR_C_like"/>
    <property type="match status" value="1"/>
</dbReference>
<dbReference type="PANTHER" id="PTHR43214">
    <property type="entry name" value="TWO-COMPONENT RESPONSE REGULATOR"/>
    <property type="match status" value="1"/>
</dbReference>
<dbReference type="PROSITE" id="PS00622">
    <property type="entry name" value="HTH_LUXR_1"/>
    <property type="match status" value="1"/>
</dbReference>
<dbReference type="CDD" id="cd17535">
    <property type="entry name" value="REC_NarL-like"/>
    <property type="match status" value="1"/>
</dbReference>
<feature type="domain" description="Response regulatory" evidence="7">
    <location>
        <begin position="5"/>
        <end position="121"/>
    </location>
</feature>
<dbReference type="InterPro" id="IPR000792">
    <property type="entry name" value="Tscrpt_reg_LuxR_C"/>
</dbReference>
<gene>
    <name evidence="8" type="ORF">C4B60_03205</name>
</gene>
<comment type="caution">
    <text evidence="8">The sequence shown here is derived from an EMBL/GenBank/DDBJ whole genome shotgun (WGS) entry which is preliminary data.</text>
</comment>
<keyword evidence="9" id="KW-1185">Reference proteome</keyword>
<keyword evidence="1 5" id="KW-0597">Phosphoprotein</keyword>
<evidence type="ECO:0000256" key="4">
    <source>
        <dbReference type="ARBA" id="ARBA00023163"/>
    </source>
</evidence>
<keyword evidence="4" id="KW-0804">Transcription</keyword>
<dbReference type="AlphaFoldDB" id="A0A2S5GHD9"/>
<keyword evidence="3 8" id="KW-0238">DNA-binding</keyword>
<dbReference type="SUPFAM" id="SSF52172">
    <property type="entry name" value="CheY-like"/>
    <property type="match status" value="1"/>
</dbReference>
<dbReference type="GO" id="GO:0006355">
    <property type="term" value="P:regulation of DNA-templated transcription"/>
    <property type="evidence" value="ECO:0007669"/>
    <property type="project" value="InterPro"/>
</dbReference>
<sequence>MEKVRVLIVDDHEMVRMGIRSYLLTEEKIDFLGEASNGRQAAELAKEVKPDVILMDLLMEDGTGIDATRDILSFLPGCKIIILTSYYDDEQVFPALEAGAHSYILKTSSARDILDAIYKAAKGESVIEPQVANKMMTRFRTKEKELHEELTEREMDVLKCLGDGLTNQEIAEALFIGIKTVKTHVSNLLSKLEMNDRTQAAIYANRKGLLREKN</sequence>
<dbReference type="InterPro" id="IPR011006">
    <property type="entry name" value="CheY-like_superfamily"/>
</dbReference>
<evidence type="ECO:0000256" key="1">
    <source>
        <dbReference type="ARBA" id="ARBA00022553"/>
    </source>
</evidence>
<dbReference type="PANTHER" id="PTHR43214:SF37">
    <property type="entry name" value="TRANSCRIPTIONAL REGULATORY PROTEIN YDFI"/>
    <property type="match status" value="1"/>
</dbReference>
<dbReference type="GO" id="GO:0003677">
    <property type="term" value="F:DNA binding"/>
    <property type="evidence" value="ECO:0007669"/>
    <property type="project" value="UniProtKB-KW"/>
</dbReference>
<dbReference type="GO" id="GO:0000160">
    <property type="term" value="P:phosphorelay signal transduction system"/>
    <property type="evidence" value="ECO:0007669"/>
    <property type="project" value="InterPro"/>
</dbReference>
<dbReference type="SUPFAM" id="SSF46894">
    <property type="entry name" value="C-terminal effector domain of the bipartite response regulators"/>
    <property type="match status" value="1"/>
</dbReference>
<evidence type="ECO:0000259" key="7">
    <source>
        <dbReference type="PROSITE" id="PS50110"/>
    </source>
</evidence>
<dbReference type="Gene3D" id="3.40.50.2300">
    <property type="match status" value="1"/>
</dbReference>
<dbReference type="PROSITE" id="PS50110">
    <property type="entry name" value="RESPONSE_REGULATORY"/>
    <property type="match status" value="1"/>
</dbReference>
<dbReference type="InterPro" id="IPR039420">
    <property type="entry name" value="WalR-like"/>
</dbReference>
<dbReference type="OrthoDB" id="9780153at2"/>
<dbReference type="InterPro" id="IPR016032">
    <property type="entry name" value="Sig_transdc_resp-reg_C-effctor"/>
</dbReference>
<name>A0A2S5GHD9_9BACL</name>
<evidence type="ECO:0000256" key="3">
    <source>
        <dbReference type="ARBA" id="ARBA00023125"/>
    </source>
</evidence>
<dbReference type="RefSeq" id="WP_104056549.1">
    <property type="nucleotide sequence ID" value="NZ_PREZ01000001.1"/>
</dbReference>
<dbReference type="SMART" id="SM00421">
    <property type="entry name" value="HTH_LUXR"/>
    <property type="match status" value="1"/>
</dbReference>
<reference evidence="8 9" key="1">
    <citation type="submission" date="2018-02" db="EMBL/GenBank/DDBJ databases">
        <title>Jeotgalibacillus proteolyticum sp. nov. a protease producing bacterium isolated from ocean sediments of Laizhou Bay.</title>
        <authorList>
            <person name="Li Y."/>
        </authorList>
    </citation>
    <scope>NUCLEOTIDE SEQUENCE [LARGE SCALE GENOMIC DNA]</scope>
    <source>
        <strain evidence="8 9">22-7</strain>
    </source>
</reference>
<dbReference type="PRINTS" id="PR00038">
    <property type="entry name" value="HTHLUXR"/>
</dbReference>
<dbReference type="EMBL" id="PREZ01000001">
    <property type="protein sequence ID" value="PPA72399.1"/>
    <property type="molecule type" value="Genomic_DNA"/>
</dbReference>
<evidence type="ECO:0000313" key="9">
    <source>
        <dbReference type="Proteomes" id="UP000239047"/>
    </source>
</evidence>
<keyword evidence="2" id="KW-0805">Transcription regulation</keyword>
<dbReference type="SMART" id="SM00448">
    <property type="entry name" value="REC"/>
    <property type="match status" value="1"/>
</dbReference>
<feature type="modified residue" description="4-aspartylphosphate" evidence="5">
    <location>
        <position position="56"/>
    </location>
</feature>
<dbReference type="PROSITE" id="PS50043">
    <property type="entry name" value="HTH_LUXR_2"/>
    <property type="match status" value="1"/>
</dbReference>
<evidence type="ECO:0000313" key="8">
    <source>
        <dbReference type="EMBL" id="PPA72399.1"/>
    </source>
</evidence>
<evidence type="ECO:0000256" key="5">
    <source>
        <dbReference type="PROSITE-ProRule" id="PRU00169"/>
    </source>
</evidence>
<organism evidence="8 9">
    <name type="scientific">Jeotgalibacillus proteolyticus</name>
    <dbReference type="NCBI Taxonomy" id="2082395"/>
    <lineage>
        <taxon>Bacteria</taxon>
        <taxon>Bacillati</taxon>
        <taxon>Bacillota</taxon>
        <taxon>Bacilli</taxon>
        <taxon>Bacillales</taxon>
        <taxon>Caryophanaceae</taxon>
        <taxon>Jeotgalibacillus</taxon>
    </lineage>
</organism>
<dbReference type="InterPro" id="IPR058245">
    <property type="entry name" value="NreC/VraR/RcsB-like_REC"/>
</dbReference>
<protein>
    <submittedName>
        <fullName evidence="8">DNA-binding response regulator</fullName>
    </submittedName>
</protein>
<dbReference type="Pfam" id="PF00072">
    <property type="entry name" value="Response_reg"/>
    <property type="match status" value="1"/>
</dbReference>
<dbReference type="InterPro" id="IPR001789">
    <property type="entry name" value="Sig_transdc_resp-reg_receiver"/>
</dbReference>
<evidence type="ECO:0000259" key="6">
    <source>
        <dbReference type="PROSITE" id="PS50043"/>
    </source>
</evidence>
<proteinExistence type="predicted"/>